<dbReference type="AlphaFoldDB" id="A0AA46DG96"/>
<name>A0AA46DG96_9BURK</name>
<organism evidence="1 2">
    <name type="scientific">Caldimonas thermodepolymerans</name>
    <dbReference type="NCBI Taxonomy" id="215580"/>
    <lineage>
        <taxon>Bacteria</taxon>
        <taxon>Pseudomonadati</taxon>
        <taxon>Pseudomonadota</taxon>
        <taxon>Betaproteobacteria</taxon>
        <taxon>Burkholderiales</taxon>
        <taxon>Sphaerotilaceae</taxon>
        <taxon>Caldimonas</taxon>
    </lineage>
</organism>
<comment type="caution">
    <text evidence="1">The sequence shown here is derived from an EMBL/GenBank/DDBJ whole genome shotgun (WGS) entry which is preliminary data.</text>
</comment>
<gene>
    <name evidence="1" type="ORF">EV676_102298</name>
</gene>
<sequence length="48" mass="5250">MPYRIGKIGVHTPAAAVAHDCQVLRETLYPEGFDAVATRSSRPRAPSR</sequence>
<dbReference type="Proteomes" id="UP000294772">
    <property type="component" value="Unassembled WGS sequence"/>
</dbReference>
<accession>A0AA46DG96</accession>
<evidence type="ECO:0000313" key="2">
    <source>
        <dbReference type="Proteomes" id="UP000294772"/>
    </source>
</evidence>
<dbReference type="RefSeq" id="WP_165908632.1">
    <property type="nucleotide sequence ID" value="NZ_CALFFA010000024.1"/>
</dbReference>
<evidence type="ECO:0000313" key="1">
    <source>
        <dbReference type="EMBL" id="TCP08790.1"/>
    </source>
</evidence>
<reference evidence="1 2" key="1">
    <citation type="submission" date="2019-03" db="EMBL/GenBank/DDBJ databases">
        <title>Genomic Encyclopedia of Type Strains, Phase IV (KMG-IV): sequencing the most valuable type-strain genomes for metagenomic binning, comparative biology and taxonomic classification.</title>
        <authorList>
            <person name="Goeker M."/>
        </authorList>
    </citation>
    <scope>NUCLEOTIDE SEQUENCE [LARGE SCALE GENOMIC DNA]</scope>
    <source>
        <strain evidence="1 2">DSM 15264</strain>
    </source>
</reference>
<proteinExistence type="predicted"/>
<protein>
    <submittedName>
        <fullName evidence="1">Uncharacterized protein</fullName>
    </submittedName>
</protein>
<dbReference type="EMBL" id="SLXF01000002">
    <property type="protein sequence ID" value="TCP08790.1"/>
    <property type="molecule type" value="Genomic_DNA"/>
</dbReference>